<dbReference type="PANTHER" id="PTHR45036:SF1">
    <property type="entry name" value="METHYLTRANSFERASE LIKE 7A"/>
    <property type="match status" value="1"/>
</dbReference>
<reference evidence="2" key="2">
    <citation type="submission" date="2025-09" db="UniProtKB">
        <authorList>
            <consortium name="Ensembl"/>
        </authorList>
    </citation>
    <scope>IDENTIFICATION</scope>
</reference>
<organism evidence="2 3">
    <name type="scientific">Dicentrarchus labrax</name>
    <name type="common">European seabass</name>
    <name type="synonym">Morone labrax</name>
    <dbReference type="NCBI Taxonomy" id="13489"/>
    <lineage>
        <taxon>Eukaryota</taxon>
        <taxon>Metazoa</taxon>
        <taxon>Chordata</taxon>
        <taxon>Craniata</taxon>
        <taxon>Vertebrata</taxon>
        <taxon>Euteleostomi</taxon>
        <taxon>Actinopterygii</taxon>
        <taxon>Neopterygii</taxon>
        <taxon>Teleostei</taxon>
        <taxon>Neoteleostei</taxon>
        <taxon>Acanthomorphata</taxon>
        <taxon>Eupercaria</taxon>
        <taxon>Moronidae</taxon>
        <taxon>Dicentrarchus</taxon>
    </lineage>
</organism>
<dbReference type="Gene3D" id="3.40.50.150">
    <property type="entry name" value="Vaccinia Virus protein VP39"/>
    <property type="match status" value="1"/>
</dbReference>
<sequence length="265" mass="30211">MDSCLMKLCRLLCFVLTLPLHLMELVGLCGMYKRLFPLLAYNITFSYNDKMHKTKRELFRNVAKFANTDGTLRLLEIGCGSGANFKFYPYGCTVICTDPNPHFQKYLRMSMDANTHLSYGDFIVVSGEDMEGVKDDSVDVVVCTLVLCSVRNVLRVLQEVRRILRPGGAFYFLEHVVSDPSTWTYFFQHVLEPVWYYLGDGCMITRATWKDLEAAGFSELHLKHIEAPEVTPMITPHIFTAKWLSCAAPTLCLNPQPLLKQAILF</sequence>
<evidence type="ECO:0000313" key="3">
    <source>
        <dbReference type="Proteomes" id="UP000694389"/>
    </source>
</evidence>
<dbReference type="Pfam" id="PF08241">
    <property type="entry name" value="Methyltransf_11"/>
    <property type="match status" value="1"/>
</dbReference>
<accession>A0A8C4P1N4</accession>
<proteinExistence type="predicted"/>
<reference evidence="2" key="1">
    <citation type="submission" date="2025-08" db="UniProtKB">
        <authorList>
            <consortium name="Ensembl"/>
        </authorList>
    </citation>
    <scope>IDENTIFICATION</scope>
</reference>
<dbReference type="SUPFAM" id="SSF53335">
    <property type="entry name" value="S-adenosyl-L-methionine-dependent methyltransferases"/>
    <property type="match status" value="1"/>
</dbReference>
<dbReference type="Ensembl" id="ENSDLAT00005066767.2">
    <property type="protein sequence ID" value="ENSDLAP00005063109.2"/>
    <property type="gene ID" value="ENSDLAG00005026262.2"/>
</dbReference>
<evidence type="ECO:0000259" key="1">
    <source>
        <dbReference type="Pfam" id="PF08241"/>
    </source>
</evidence>
<protein>
    <recommendedName>
        <fullName evidence="1">Methyltransferase type 11 domain-containing protein</fullName>
    </recommendedName>
</protein>
<feature type="domain" description="Methyltransferase type 11" evidence="1">
    <location>
        <begin position="75"/>
        <end position="172"/>
    </location>
</feature>
<dbReference type="PANTHER" id="PTHR45036">
    <property type="entry name" value="METHYLTRANSFERASE LIKE 7B"/>
    <property type="match status" value="1"/>
</dbReference>
<evidence type="ECO:0000313" key="2">
    <source>
        <dbReference type="Ensembl" id="ENSDLAP00005063109.2"/>
    </source>
</evidence>
<keyword evidence="3" id="KW-1185">Reference proteome</keyword>
<dbReference type="AlphaFoldDB" id="A0A8C4P1N4"/>
<dbReference type="InterPro" id="IPR013216">
    <property type="entry name" value="Methyltransf_11"/>
</dbReference>
<dbReference type="GO" id="GO:0008757">
    <property type="term" value="F:S-adenosylmethionine-dependent methyltransferase activity"/>
    <property type="evidence" value="ECO:0007669"/>
    <property type="project" value="InterPro"/>
</dbReference>
<dbReference type="InterPro" id="IPR052356">
    <property type="entry name" value="Thiol_S-MT"/>
</dbReference>
<dbReference type="InterPro" id="IPR029063">
    <property type="entry name" value="SAM-dependent_MTases_sf"/>
</dbReference>
<name>A0A8C4P1N4_DICLA</name>
<dbReference type="GeneTree" id="ENSGT00940000154786"/>
<dbReference type="CDD" id="cd02440">
    <property type="entry name" value="AdoMet_MTases"/>
    <property type="match status" value="1"/>
</dbReference>
<dbReference type="Proteomes" id="UP000694389">
    <property type="component" value="Unassembled WGS sequence"/>
</dbReference>